<evidence type="ECO:0000313" key="2">
    <source>
        <dbReference type="EMBL" id="EAS51316.1"/>
    </source>
</evidence>
<gene>
    <name evidence="2" type="ORF">SI859A1_02131</name>
</gene>
<reference evidence="2 3" key="1">
    <citation type="journal article" date="2008" name="Appl. Environ. Microbiol.">
        <title>Genomic insights into Mn(II) oxidation by the marine alphaproteobacterium Aurantimonas sp. strain SI85-9A1.</title>
        <authorList>
            <person name="Dick G.J."/>
            <person name="Podell S."/>
            <person name="Johnson H.A."/>
            <person name="Rivera-Espinoza Y."/>
            <person name="Bernier-Latmani R."/>
            <person name="McCarthy J.K."/>
            <person name="Torpey J.W."/>
            <person name="Clement B.G."/>
            <person name="Gaasterland T."/>
            <person name="Tebo B.M."/>
        </authorList>
    </citation>
    <scope>NUCLEOTIDE SEQUENCE [LARGE SCALE GENOMIC DNA]</scope>
    <source>
        <strain evidence="2 3">SI85-9A1</strain>
    </source>
</reference>
<evidence type="ECO:0008006" key="4">
    <source>
        <dbReference type="Google" id="ProtNLM"/>
    </source>
</evidence>
<protein>
    <recommendedName>
        <fullName evidence="4">General secretion pathway protein I</fullName>
    </recommendedName>
</protein>
<dbReference type="BioCyc" id="AURANTIMONAS:SI859A1_02131-MONOMER"/>
<keyword evidence="3" id="KW-1185">Reference proteome</keyword>
<dbReference type="HOGENOM" id="CLU_1729307_0_0_5"/>
<evidence type="ECO:0000256" key="1">
    <source>
        <dbReference type="SAM" id="MobiDB-lite"/>
    </source>
</evidence>
<dbReference type="EMBL" id="AAPJ01000001">
    <property type="protein sequence ID" value="EAS51316.1"/>
    <property type="molecule type" value="Genomic_DNA"/>
</dbReference>
<dbReference type="AlphaFoldDB" id="Q1YMR5"/>
<comment type="caution">
    <text evidence="2">The sequence shown here is derived from an EMBL/GenBank/DDBJ whole genome shotgun (WGS) entry which is preliminary data.</text>
</comment>
<feature type="region of interest" description="Disordered" evidence="1">
    <location>
        <begin position="1"/>
        <end position="27"/>
    </location>
</feature>
<organism evidence="2 3">
    <name type="scientific">Aurantimonas manganoxydans (strain ATCC BAA-1229 / DSM 21871 / SI85-9A1)</name>
    <dbReference type="NCBI Taxonomy" id="287752"/>
    <lineage>
        <taxon>Bacteria</taxon>
        <taxon>Pseudomonadati</taxon>
        <taxon>Pseudomonadota</taxon>
        <taxon>Alphaproteobacteria</taxon>
        <taxon>Hyphomicrobiales</taxon>
        <taxon>Aurantimonadaceae</taxon>
        <taxon>Aurantimonas</taxon>
    </lineage>
</organism>
<proteinExistence type="predicted"/>
<sequence length="151" mass="16030">MATGCSAGVHQPTDIERHHRHGPNEEGPMTTLLEMIVAAAILTGLVSLAPRAVASSRAGIERIEETVQAQIVAEAVLSAEQRDTSLSAGVRSGTKNGLRWVAETRFYRDGPEPDADDGDFAFSDLLAIRVSVEARSGHVITLEALTLGVSQ</sequence>
<dbReference type="Proteomes" id="UP000000321">
    <property type="component" value="Unassembled WGS sequence"/>
</dbReference>
<name>Q1YMR5_AURMS</name>
<accession>Q1YMR5</accession>
<evidence type="ECO:0000313" key="3">
    <source>
        <dbReference type="Proteomes" id="UP000000321"/>
    </source>
</evidence>